<dbReference type="InterPro" id="IPR036390">
    <property type="entry name" value="WH_DNA-bd_sf"/>
</dbReference>
<dbReference type="PANTHER" id="PTHR12949">
    <property type="entry name" value="RNA POLYMERASE III DNA DIRECTED -RELATED"/>
    <property type="match status" value="1"/>
</dbReference>
<dbReference type="GO" id="GO:0005666">
    <property type="term" value="C:RNA polymerase III complex"/>
    <property type="evidence" value="ECO:0007669"/>
    <property type="project" value="UniProtKB-UniRule"/>
</dbReference>
<dbReference type="InterPro" id="IPR013197">
    <property type="entry name" value="RNA_pol_III_RPC82-rel_HTH"/>
</dbReference>
<comment type="function">
    <text evidence="8">DNA-dependent RNA polymerase catalyzes the transcription of DNA into RNA using the four ribonucleoside triphosphates as substrates. Specific core component of RNA polymerase III which synthesizes small RNAs, such as 5S rRNA and tRNAs.</text>
</comment>
<dbReference type="Pfam" id="PF22536">
    <property type="entry name" value="WHD_POLR3C"/>
    <property type="match status" value="1"/>
</dbReference>
<feature type="compositionally biased region" description="Basic and acidic residues" evidence="9">
    <location>
        <begin position="182"/>
        <end position="193"/>
    </location>
</feature>
<comment type="caution">
    <text evidence="13">The sequence shown here is derived from an EMBL/GenBank/DDBJ whole genome shotgun (WGS) entry which is preliminary data.</text>
</comment>
<feature type="domain" description="DNA-directed RNA polymerase III subunit RPC3 winged-helix" evidence="12">
    <location>
        <begin position="400"/>
        <end position="476"/>
    </location>
</feature>
<evidence type="ECO:0000256" key="5">
    <source>
        <dbReference type="ARBA" id="ARBA00022478"/>
    </source>
</evidence>
<evidence type="ECO:0000259" key="10">
    <source>
        <dbReference type="Pfam" id="PF05645"/>
    </source>
</evidence>
<dbReference type="InterPro" id="IPR039748">
    <property type="entry name" value="RPC3"/>
</dbReference>
<sequence length="556" mass="61440">MAHNSPYAHQLACSLIAEQFGPICEKVCQALLRHGVQSLGELIRNSGLPAGQIRNGLLVLIQHNCAIVYQHHPEPGLRVAAASYYLYEPATAAILQNLRKPRFLLLVKDEYVNAQTGEDGTIHETIVEVLLENGRLTLEQIILATAEKLEQTGEEGRASIKRRIMHLMHDHLLEQAPPCDMPRPDPAVHENAQKRRGAPKPGSQDAASQEAEAARKLAEEDYAKARFQLPRALILDEIDADTEAGALFAASERKRRKLGNGQAVPGGEGSKEGAVLWRVNTDECNRRLRHAACVRLVTQKRGTDVGAALAALLAASCPFETKLKEHFSVEFAEVDILKAAQRLADAKPEAYVMPADMTACLRELVEDDLRLAAVGGEGPNGTGYFANESNIINIVKVKEVEAVVRERFGALGLRVFRLLLLSGQLEQKQIADQAMMPLKDCRELLYRMLKAGFVGLQDIPKTADHAPSRTFYTWRVAAKAAADLLAAELYREAHNIRTRLDHEMLQQREVLEMVEGGNGHILHTHRGPLERIKKVSAVLETCLLQVDALIAIFNDF</sequence>
<feature type="domain" description="RNA polymerase III subunit RPC82-related helix-turn-helix" evidence="11">
    <location>
        <begin position="11"/>
        <end position="66"/>
    </location>
</feature>
<protein>
    <recommendedName>
        <fullName evidence="4 8">DNA-directed RNA polymerase III subunit RPC3</fullName>
        <shortName evidence="8">RNA polymerase III subunit C3</shortName>
    </recommendedName>
</protein>
<dbReference type="InterPro" id="IPR036388">
    <property type="entry name" value="WH-like_DNA-bd_sf"/>
</dbReference>
<dbReference type="GO" id="GO:0003697">
    <property type="term" value="F:single-stranded DNA binding"/>
    <property type="evidence" value="ECO:0007669"/>
    <property type="project" value="UniProtKB-UniRule"/>
</dbReference>
<dbReference type="InterPro" id="IPR055207">
    <property type="entry name" value="POLR3C_WHD"/>
</dbReference>
<dbReference type="Pfam" id="PF05645">
    <property type="entry name" value="RNA_pol_Rpc82"/>
    <property type="match status" value="1"/>
</dbReference>
<evidence type="ECO:0000256" key="1">
    <source>
        <dbReference type="ARBA" id="ARBA00004123"/>
    </source>
</evidence>
<dbReference type="InterPro" id="IPR008806">
    <property type="entry name" value="RNA_pol_III_Rpc82_C"/>
</dbReference>
<organism evidence="13 14">
    <name type="scientific">[Myrmecia] bisecta</name>
    <dbReference type="NCBI Taxonomy" id="41462"/>
    <lineage>
        <taxon>Eukaryota</taxon>
        <taxon>Viridiplantae</taxon>
        <taxon>Chlorophyta</taxon>
        <taxon>core chlorophytes</taxon>
        <taxon>Trebouxiophyceae</taxon>
        <taxon>Trebouxiales</taxon>
        <taxon>Trebouxiaceae</taxon>
        <taxon>Myrmecia</taxon>
    </lineage>
</organism>
<evidence type="ECO:0000313" key="14">
    <source>
        <dbReference type="Proteomes" id="UP001489004"/>
    </source>
</evidence>
<evidence type="ECO:0000256" key="6">
    <source>
        <dbReference type="ARBA" id="ARBA00023163"/>
    </source>
</evidence>
<dbReference type="PANTHER" id="PTHR12949:SF0">
    <property type="entry name" value="DNA-DIRECTED RNA POLYMERASE III SUBUNIT RPC3"/>
    <property type="match status" value="1"/>
</dbReference>
<dbReference type="Gene3D" id="1.10.10.10">
    <property type="entry name" value="Winged helix-like DNA-binding domain superfamily/Winged helix DNA-binding domain"/>
    <property type="match status" value="3"/>
</dbReference>
<dbReference type="GO" id="GO:0006351">
    <property type="term" value="P:DNA-templated transcription"/>
    <property type="evidence" value="ECO:0007669"/>
    <property type="project" value="InterPro"/>
</dbReference>
<evidence type="ECO:0000256" key="3">
    <source>
        <dbReference type="ARBA" id="ARBA00011206"/>
    </source>
</evidence>
<dbReference type="EMBL" id="JALJOR010000001">
    <property type="protein sequence ID" value="KAK9828834.1"/>
    <property type="molecule type" value="Genomic_DNA"/>
</dbReference>
<evidence type="ECO:0000313" key="13">
    <source>
        <dbReference type="EMBL" id="KAK9828834.1"/>
    </source>
</evidence>
<keyword evidence="7 8" id="KW-0539">Nucleus</keyword>
<feature type="region of interest" description="Disordered" evidence="9">
    <location>
        <begin position="175"/>
        <end position="215"/>
    </location>
</feature>
<reference evidence="13 14" key="1">
    <citation type="journal article" date="2024" name="Nat. Commun.">
        <title>Phylogenomics reveals the evolutionary origins of lichenization in chlorophyte algae.</title>
        <authorList>
            <person name="Puginier C."/>
            <person name="Libourel C."/>
            <person name="Otte J."/>
            <person name="Skaloud P."/>
            <person name="Haon M."/>
            <person name="Grisel S."/>
            <person name="Petersen M."/>
            <person name="Berrin J.G."/>
            <person name="Delaux P.M."/>
            <person name="Dal Grande F."/>
            <person name="Keller J."/>
        </authorList>
    </citation>
    <scope>NUCLEOTIDE SEQUENCE [LARGE SCALE GENOMIC DNA]</scope>
    <source>
        <strain evidence="13 14">SAG 2043</strain>
    </source>
</reference>
<comment type="subcellular location">
    <subcellularLocation>
        <location evidence="1 8">Nucleus</location>
    </subcellularLocation>
</comment>
<dbReference type="FunFam" id="1.10.10.10:FF:000420">
    <property type="entry name" value="RNA polymerase III subunit, putative"/>
    <property type="match status" value="1"/>
</dbReference>
<evidence type="ECO:0000256" key="9">
    <source>
        <dbReference type="SAM" id="MobiDB-lite"/>
    </source>
</evidence>
<evidence type="ECO:0000259" key="12">
    <source>
        <dbReference type="Pfam" id="PF22536"/>
    </source>
</evidence>
<evidence type="ECO:0000256" key="8">
    <source>
        <dbReference type="RuleBase" id="RU367076"/>
    </source>
</evidence>
<keyword evidence="5 8" id="KW-0240">DNA-directed RNA polymerase</keyword>
<evidence type="ECO:0000256" key="7">
    <source>
        <dbReference type="ARBA" id="ARBA00023242"/>
    </source>
</evidence>
<keyword evidence="6 8" id="KW-0804">Transcription</keyword>
<evidence type="ECO:0000256" key="4">
    <source>
        <dbReference type="ARBA" id="ARBA00016689"/>
    </source>
</evidence>
<dbReference type="Pfam" id="PF08221">
    <property type="entry name" value="HTH_9"/>
    <property type="match status" value="1"/>
</dbReference>
<keyword evidence="14" id="KW-1185">Reference proteome</keyword>
<comment type="similarity">
    <text evidence="2">Belongs to the RNA polymerase beta chain family.</text>
</comment>
<feature type="domain" description="RNA polymerase III Rpc82 C -terminal" evidence="10">
    <location>
        <begin position="219"/>
        <end position="335"/>
    </location>
</feature>
<comment type="similarity">
    <text evidence="8">Belongs to the eukaryotic RPC3/POLR3C RNA polymerase subunit family.</text>
</comment>
<gene>
    <name evidence="13" type="ORF">WJX72_002313</name>
</gene>
<evidence type="ECO:0000259" key="11">
    <source>
        <dbReference type="Pfam" id="PF08221"/>
    </source>
</evidence>
<name>A0AAW1R5F2_9CHLO</name>
<accession>A0AAW1R5F2</accession>
<dbReference type="Proteomes" id="UP001489004">
    <property type="component" value="Unassembled WGS sequence"/>
</dbReference>
<dbReference type="SUPFAM" id="SSF46785">
    <property type="entry name" value="Winged helix' DNA-binding domain"/>
    <property type="match status" value="1"/>
</dbReference>
<comment type="subunit">
    <text evidence="3 8">Component of the RNA polymerase III (Pol III) complex consisting of 17 subunits.</text>
</comment>
<evidence type="ECO:0000256" key="2">
    <source>
        <dbReference type="ARBA" id="ARBA00006835"/>
    </source>
</evidence>
<proteinExistence type="inferred from homology"/>
<dbReference type="AlphaFoldDB" id="A0AAW1R5F2"/>